<reference evidence="2" key="1">
    <citation type="submission" date="2016-10" db="EMBL/GenBank/DDBJ databases">
        <authorList>
            <person name="Varghese N."/>
            <person name="Submissions S."/>
        </authorList>
    </citation>
    <scope>NUCLEOTIDE SEQUENCE [LARGE SCALE GENOMIC DNA]</scope>
    <source>
        <strain evidence="2">DSM 26542</strain>
    </source>
</reference>
<organism evidence="1 2">
    <name type="scientific">Myroides guanonis</name>
    <dbReference type="NCBI Taxonomy" id="1150112"/>
    <lineage>
        <taxon>Bacteria</taxon>
        <taxon>Pseudomonadati</taxon>
        <taxon>Bacteroidota</taxon>
        <taxon>Flavobacteriia</taxon>
        <taxon>Flavobacteriales</taxon>
        <taxon>Flavobacteriaceae</taxon>
        <taxon>Myroides</taxon>
    </lineage>
</organism>
<dbReference type="Proteomes" id="UP000243887">
    <property type="component" value="Unassembled WGS sequence"/>
</dbReference>
<proteinExistence type="predicted"/>
<keyword evidence="2" id="KW-1185">Reference proteome</keyword>
<dbReference type="InterPro" id="IPR005901">
    <property type="entry name" value="GLPGLI"/>
</dbReference>
<dbReference type="EMBL" id="FORU01000001">
    <property type="protein sequence ID" value="SFI85047.1"/>
    <property type="molecule type" value="Genomic_DNA"/>
</dbReference>
<accession>A0A1I3LK20</accession>
<dbReference type="STRING" id="1150112.SAMN04487893_101365"/>
<dbReference type="NCBIfam" id="TIGR01200">
    <property type="entry name" value="GLPGLI"/>
    <property type="match status" value="1"/>
</dbReference>
<evidence type="ECO:0000313" key="2">
    <source>
        <dbReference type="Proteomes" id="UP000243887"/>
    </source>
</evidence>
<protein>
    <submittedName>
        <fullName evidence="1">GLPGLI family protein</fullName>
    </submittedName>
</protein>
<evidence type="ECO:0000313" key="1">
    <source>
        <dbReference type="EMBL" id="SFI85047.1"/>
    </source>
</evidence>
<sequence>MFNIGCKYKGISKKLKLKKNIYMRFYLLLAGLLMSLMSHAQEEYFIIGYYMKYDLDSPLESKDVLYINKNQEKSFYQKGTLNNREGIKPREKRENEIIVNSITKADQFNYFNFKEKKLVSRIAPIESVYMVEEEIPLMNWELVDETKVIKEIELHKAVCSFRGRNYTVWYSLEYPIHIGPWKFNGLPGLAFEITEDQSNYSWTLTSIKKGMLKAFPLRYDLKRGAISLKEYAERVEYELEHMNDGFLARLPKEIEIISSESDNSRFKEYDLERKYEWENQ</sequence>
<name>A0A1I3LK20_9FLAO</name>
<gene>
    <name evidence="1" type="ORF">SAMN04487893_101365</name>
</gene>
<dbReference type="AlphaFoldDB" id="A0A1I3LK20"/>